<name>A0ABP9CFB1_9PSEU</name>
<dbReference type="RefSeq" id="WP_345422502.1">
    <property type="nucleotide sequence ID" value="NZ_BAABHO010000056.1"/>
</dbReference>
<reference evidence="3" key="1">
    <citation type="journal article" date="2019" name="Int. J. Syst. Evol. Microbiol.">
        <title>The Global Catalogue of Microorganisms (GCM) 10K type strain sequencing project: providing services to taxonomists for standard genome sequencing and annotation.</title>
        <authorList>
            <consortium name="The Broad Institute Genomics Platform"/>
            <consortium name="The Broad Institute Genome Sequencing Center for Infectious Disease"/>
            <person name="Wu L."/>
            <person name="Ma J."/>
        </authorList>
    </citation>
    <scope>NUCLEOTIDE SEQUENCE [LARGE SCALE GENOMIC DNA]</scope>
    <source>
        <strain evidence="3">JCM 17979</strain>
    </source>
</reference>
<dbReference type="InterPro" id="IPR000182">
    <property type="entry name" value="GNAT_dom"/>
</dbReference>
<keyword evidence="3" id="KW-1185">Reference proteome</keyword>
<evidence type="ECO:0000313" key="2">
    <source>
        <dbReference type="EMBL" id="GAA4807127.1"/>
    </source>
</evidence>
<comment type="caution">
    <text evidence="2">The sequence shown here is derived from an EMBL/GenBank/DDBJ whole genome shotgun (WGS) entry which is preliminary data.</text>
</comment>
<dbReference type="EMBL" id="BAABHO010000056">
    <property type="protein sequence ID" value="GAA4807127.1"/>
    <property type="molecule type" value="Genomic_DNA"/>
</dbReference>
<accession>A0ABP9CFB1</accession>
<feature type="domain" description="N-acetyltransferase" evidence="1">
    <location>
        <begin position="28"/>
        <end position="175"/>
    </location>
</feature>
<dbReference type="Pfam" id="PF13302">
    <property type="entry name" value="Acetyltransf_3"/>
    <property type="match status" value="1"/>
</dbReference>
<protein>
    <recommendedName>
        <fullName evidence="1">N-acetyltransferase domain-containing protein</fullName>
    </recommendedName>
</protein>
<sequence length="220" mass="23540">MDADLLRADLAALYPQFGLRVAHAGTVLVAPTDEELLELAEVVAEPGGVVAPGREGELLGWPDVTGEPAARRFLEWAWRLREAPAPARWRAPFAVLDGGRALGLAVLAHELDDPAGTARTSSWLARGDQGRGLGRRVRLMLLEVAFAHLGMARAVTGAAEGNAASRRVSRRCGYRETQRVTGSDGVVEVHAAVTPAAWRRRRLPDVDVEGVEAFLAAISS</sequence>
<organism evidence="2 3">
    <name type="scientific">Actinomycetospora chlora</name>
    <dbReference type="NCBI Taxonomy" id="663608"/>
    <lineage>
        <taxon>Bacteria</taxon>
        <taxon>Bacillati</taxon>
        <taxon>Actinomycetota</taxon>
        <taxon>Actinomycetes</taxon>
        <taxon>Pseudonocardiales</taxon>
        <taxon>Pseudonocardiaceae</taxon>
        <taxon>Actinomycetospora</taxon>
    </lineage>
</organism>
<dbReference type="SUPFAM" id="SSF55729">
    <property type="entry name" value="Acyl-CoA N-acyltransferases (Nat)"/>
    <property type="match status" value="1"/>
</dbReference>
<evidence type="ECO:0000259" key="1">
    <source>
        <dbReference type="Pfam" id="PF13302"/>
    </source>
</evidence>
<dbReference type="Gene3D" id="3.40.630.30">
    <property type="match status" value="1"/>
</dbReference>
<proteinExistence type="predicted"/>
<evidence type="ECO:0000313" key="3">
    <source>
        <dbReference type="Proteomes" id="UP001500928"/>
    </source>
</evidence>
<gene>
    <name evidence="2" type="ORF">GCM10023200_50950</name>
</gene>
<dbReference type="InterPro" id="IPR016181">
    <property type="entry name" value="Acyl_CoA_acyltransferase"/>
</dbReference>
<dbReference type="Proteomes" id="UP001500928">
    <property type="component" value="Unassembled WGS sequence"/>
</dbReference>